<gene>
    <name evidence="9" type="primary">LOC107223765</name>
</gene>
<evidence type="ECO:0000256" key="6">
    <source>
        <dbReference type="SAM" id="Coils"/>
    </source>
</evidence>
<dbReference type="PANTHER" id="PTHR46927">
    <property type="entry name" value="AGAP005574-PA"/>
    <property type="match status" value="1"/>
</dbReference>
<keyword evidence="8" id="KW-1185">Reference proteome</keyword>
<dbReference type="PROSITE" id="PS50950">
    <property type="entry name" value="ZF_THAP"/>
    <property type="match status" value="1"/>
</dbReference>
<evidence type="ECO:0000313" key="8">
    <source>
        <dbReference type="Proteomes" id="UP000829291"/>
    </source>
</evidence>
<evidence type="ECO:0000256" key="4">
    <source>
        <dbReference type="ARBA" id="ARBA00023125"/>
    </source>
</evidence>
<proteinExistence type="predicted"/>
<dbReference type="GO" id="GO:0008270">
    <property type="term" value="F:zinc ion binding"/>
    <property type="evidence" value="ECO:0007669"/>
    <property type="project" value="UniProtKB-KW"/>
</dbReference>
<keyword evidence="4 5" id="KW-0238">DNA-binding</keyword>
<dbReference type="InterPro" id="IPR038441">
    <property type="entry name" value="THAP_Znf_sf"/>
</dbReference>
<accession>A0A6J0BY44</accession>
<evidence type="ECO:0000259" key="7">
    <source>
        <dbReference type="PROSITE" id="PS50950"/>
    </source>
</evidence>
<dbReference type="OrthoDB" id="7673103at2759"/>
<evidence type="ECO:0000256" key="2">
    <source>
        <dbReference type="ARBA" id="ARBA00022771"/>
    </source>
</evidence>
<reference evidence="9" key="1">
    <citation type="submission" date="2025-08" db="UniProtKB">
        <authorList>
            <consortium name="RefSeq"/>
        </authorList>
    </citation>
    <scope>IDENTIFICATION</scope>
    <source>
        <tissue evidence="9">Thorax and Abdomen</tissue>
    </source>
</reference>
<sequence>MVVSCSACGEQYGVTEDVTFHKFPANEERRNKWLDAVQREAWTPGKRSMLCSKHFSPDKFVYKVSGDKVRRYLMPDTVPTIFDRTDKKSRSPASLHSNQRIETLSSNVNGSTNVMAVEPELASTSVTLEPYMIVTKPQFIQVDKNTPYILSKSTEVPATTSVITASTTFNTSAHKVLSQPNGQLHFPRPAKRVYNMESIQTDLTSIPKQPRLVYPGDFKQLNSNNVKQDSKNWIALNNYIKKMRRNMKVLQQRNRRLEKRVTDLKTVVKFLKNRIVTRDSAAIRLCGHSDLPEKKECLPKNHSNQVAHFLGDHDYVASKNWSIL</sequence>
<keyword evidence="2 5" id="KW-0863">Zinc-finger</keyword>
<feature type="domain" description="THAP-type" evidence="7">
    <location>
        <begin position="1"/>
        <end position="82"/>
    </location>
</feature>
<dbReference type="InterPro" id="IPR052224">
    <property type="entry name" value="THAP_domain_protein"/>
</dbReference>
<organism evidence="9">
    <name type="scientific">Neodiprion lecontei</name>
    <name type="common">Redheaded pine sawfly</name>
    <dbReference type="NCBI Taxonomy" id="441921"/>
    <lineage>
        <taxon>Eukaryota</taxon>
        <taxon>Metazoa</taxon>
        <taxon>Ecdysozoa</taxon>
        <taxon>Arthropoda</taxon>
        <taxon>Hexapoda</taxon>
        <taxon>Insecta</taxon>
        <taxon>Pterygota</taxon>
        <taxon>Neoptera</taxon>
        <taxon>Endopterygota</taxon>
        <taxon>Hymenoptera</taxon>
        <taxon>Tenthredinoidea</taxon>
        <taxon>Diprionidae</taxon>
        <taxon>Diprioninae</taxon>
        <taxon>Neodiprion</taxon>
    </lineage>
</organism>
<dbReference type="Proteomes" id="UP000829291">
    <property type="component" value="Chromosome 1"/>
</dbReference>
<dbReference type="AlphaFoldDB" id="A0A6J0BY44"/>
<feature type="coiled-coil region" evidence="6">
    <location>
        <begin position="240"/>
        <end position="274"/>
    </location>
</feature>
<evidence type="ECO:0000313" key="9">
    <source>
        <dbReference type="RefSeq" id="XP_015519048.2"/>
    </source>
</evidence>
<dbReference type="Pfam" id="PF05485">
    <property type="entry name" value="THAP"/>
    <property type="match status" value="1"/>
</dbReference>
<dbReference type="SMART" id="SM00692">
    <property type="entry name" value="DM3"/>
    <property type="match status" value="1"/>
</dbReference>
<dbReference type="InterPro" id="IPR006612">
    <property type="entry name" value="THAP_Znf"/>
</dbReference>
<dbReference type="SUPFAM" id="SSF57716">
    <property type="entry name" value="Glucocorticoid receptor-like (DNA-binding domain)"/>
    <property type="match status" value="1"/>
</dbReference>
<dbReference type="GeneID" id="107223765"/>
<protein>
    <submittedName>
        <fullName evidence="9">Uncharacterized protein LOC107223765 isoform X2</fullName>
    </submittedName>
</protein>
<keyword evidence="1" id="KW-0479">Metal-binding</keyword>
<evidence type="ECO:0000256" key="1">
    <source>
        <dbReference type="ARBA" id="ARBA00022723"/>
    </source>
</evidence>
<dbReference type="GO" id="GO:0003677">
    <property type="term" value="F:DNA binding"/>
    <property type="evidence" value="ECO:0007669"/>
    <property type="project" value="UniProtKB-UniRule"/>
</dbReference>
<name>A0A6J0BY44_NEOLC</name>
<evidence type="ECO:0000256" key="5">
    <source>
        <dbReference type="PROSITE-ProRule" id="PRU00309"/>
    </source>
</evidence>
<dbReference type="SMART" id="SM00980">
    <property type="entry name" value="THAP"/>
    <property type="match status" value="1"/>
</dbReference>
<dbReference type="PANTHER" id="PTHR46927:SF3">
    <property type="entry name" value="THAP-TYPE DOMAIN-CONTAINING PROTEIN"/>
    <property type="match status" value="1"/>
</dbReference>
<dbReference type="RefSeq" id="XP_015519048.2">
    <property type="nucleotide sequence ID" value="XM_015663562.2"/>
</dbReference>
<dbReference type="Gene3D" id="6.20.210.20">
    <property type="entry name" value="THAP domain"/>
    <property type="match status" value="1"/>
</dbReference>
<keyword evidence="6" id="KW-0175">Coiled coil</keyword>
<keyword evidence="3" id="KW-0862">Zinc</keyword>
<evidence type="ECO:0000256" key="3">
    <source>
        <dbReference type="ARBA" id="ARBA00022833"/>
    </source>
</evidence>